<accession>A0A8S0TVZ0</accession>
<evidence type="ECO:0000256" key="5">
    <source>
        <dbReference type="ARBA" id="ARBA00023015"/>
    </source>
</evidence>
<feature type="domain" description="C2H2-type" evidence="9">
    <location>
        <begin position="89"/>
        <end position="115"/>
    </location>
</feature>
<evidence type="ECO:0000259" key="9">
    <source>
        <dbReference type="PROSITE" id="PS50157"/>
    </source>
</evidence>
<organism evidence="10 11">
    <name type="scientific">Olea europaea subsp. europaea</name>
    <dbReference type="NCBI Taxonomy" id="158383"/>
    <lineage>
        <taxon>Eukaryota</taxon>
        <taxon>Viridiplantae</taxon>
        <taxon>Streptophyta</taxon>
        <taxon>Embryophyta</taxon>
        <taxon>Tracheophyta</taxon>
        <taxon>Spermatophyta</taxon>
        <taxon>Magnoliopsida</taxon>
        <taxon>eudicotyledons</taxon>
        <taxon>Gunneridae</taxon>
        <taxon>Pentapetalae</taxon>
        <taxon>asterids</taxon>
        <taxon>lamiids</taxon>
        <taxon>Lamiales</taxon>
        <taxon>Oleaceae</taxon>
        <taxon>Oleeae</taxon>
        <taxon>Olea</taxon>
    </lineage>
</organism>
<protein>
    <submittedName>
        <fullName evidence="10">Transcription factor IIIA</fullName>
    </submittedName>
</protein>
<dbReference type="EMBL" id="CACTIH010007291">
    <property type="protein sequence ID" value="CAA3008155.1"/>
    <property type="molecule type" value="Genomic_DNA"/>
</dbReference>
<evidence type="ECO:0000256" key="7">
    <source>
        <dbReference type="ARBA" id="ARBA00023242"/>
    </source>
</evidence>
<dbReference type="Proteomes" id="UP000594638">
    <property type="component" value="Unassembled WGS sequence"/>
</dbReference>
<dbReference type="Pfam" id="PF00096">
    <property type="entry name" value="zf-C2H2"/>
    <property type="match status" value="5"/>
</dbReference>
<evidence type="ECO:0000256" key="8">
    <source>
        <dbReference type="PROSITE-ProRule" id="PRU00042"/>
    </source>
</evidence>
<dbReference type="PROSITE" id="PS00028">
    <property type="entry name" value="ZINC_FINGER_C2H2_1"/>
    <property type="match status" value="7"/>
</dbReference>
<dbReference type="Gramene" id="OE9A050773T4">
    <property type="protein sequence ID" value="OE9A050773C4"/>
    <property type="gene ID" value="OE9A050773"/>
</dbReference>
<dbReference type="GO" id="GO:0003700">
    <property type="term" value="F:DNA-binding transcription factor activity"/>
    <property type="evidence" value="ECO:0007669"/>
    <property type="project" value="TreeGrafter"/>
</dbReference>
<feature type="domain" description="C2H2-type" evidence="9">
    <location>
        <begin position="118"/>
        <end position="148"/>
    </location>
</feature>
<feature type="domain" description="C2H2-type" evidence="9">
    <location>
        <begin position="61"/>
        <end position="88"/>
    </location>
</feature>
<dbReference type="InterPro" id="IPR051061">
    <property type="entry name" value="Zinc_finger_trans_reg"/>
</dbReference>
<evidence type="ECO:0000256" key="6">
    <source>
        <dbReference type="ARBA" id="ARBA00023163"/>
    </source>
</evidence>
<keyword evidence="4" id="KW-0862">Zinc</keyword>
<dbReference type="Gene3D" id="3.30.160.60">
    <property type="entry name" value="Classic Zinc Finger"/>
    <property type="match status" value="4"/>
</dbReference>
<sequence length="380" mass="44246">MGIEQDGREVIFRDIRRYYCEYCGIFRSKKSLISSHILLQHKEEIKEKEQQEEIKEGKQMNTCEECGACFKKPAHLKQHMQSHFLERPFTCPVDDCHSCYRRKDHLARHLLQHQGTLFECPMEDCKRRFAFQSNMKRHVKENHCESSSVNAEHSKKYLCSEIGCGKAFKYPSKLRKHEDSHIKLDTVEALCSEPGCMKYFTNKHFLKEHFLSCHQYIACEICGTRQLKKNIKRHLRAHEVGVSLDRIKCSFDGCVHTFSNRSNLKQHIKAVHLDLKPFTCGIPGCGKKFAFKHVRDNHEKSGCHVYSQGNFEESDEQFRLISRGGRKRKCPVIETLLRKKVTPPSESDPMMCEGPEYLSWLLNAESENLAMGDALFTSMY</sequence>
<dbReference type="GO" id="GO:0005730">
    <property type="term" value="C:nucleolus"/>
    <property type="evidence" value="ECO:0007669"/>
    <property type="project" value="TreeGrafter"/>
</dbReference>
<dbReference type="SMART" id="SM00355">
    <property type="entry name" value="ZnF_C2H2"/>
    <property type="match status" value="9"/>
</dbReference>
<reference evidence="10 11" key="1">
    <citation type="submission" date="2019-12" db="EMBL/GenBank/DDBJ databases">
        <authorList>
            <person name="Alioto T."/>
            <person name="Alioto T."/>
            <person name="Gomez Garrido J."/>
        </authorList>
    </citation>
    <scope>NUCLEOTIDE SEQUENCE [LARGE SCALE GENOMIC DNA]</scope>
</reference>
<name>A0A8S0TVZ0_OLEEU</name>
<dbReference type="PANTHER" id="PTHR46179">
    <property type="entry name" value="ZINC FINGER PROTEIN"/>
    <property type="match status" value="1"/>
</dbReference>
<keyword evidence="2" id="KW-0479">Metal-binding</keyword>
<feature type="domain" description="C2H2-type" evidence="9">
    <location>
        <begin position="157"/>
        <end position="186"/>
    </location>
</feature>
<comment type="subcellular location">
    <subcellularLocation>
        <location evidence="1">Nucleus</location>
    </subcellularLocation>
</comment>
<dbReference type="OrthoDB" id="427030at2759"/>
<gene>
    <name evidence="10" type="ORF">OLEA9_A050773</name>
</gene>
<dbReference type="GO" id="GO:0008270">
    <property type="term" value="F:zinc ion binding"/>
    <property type="evidence" value="ECO:0007669"/>
    <property type="project" value="UniProtKB-KW"/>
</dbReference>
<evidence type="ECO:0000313" key="11">
    <source>
        <dbReference type="Proteomes" id="UP000594638"/>
    </source>
</evidence>
<dbReference type="PANTHER" id="PTHR46179:SF13">
    <property type="entry name" value="C2H2-TYPE DOMAIN-CONTAINING PROTEIN"/>
    <property type="match status" value="1"/>
</dbReference>
<evidence type="ECO:0000256" key="2">
    <source>
        <dbReference type="ARBA" id="ARBA00022723"/>
    </source>
</evidence>
<dbReference type="AlphaFoldDB" id="A0A8S0TVZ0"/>
<evidence type="ECO:0000256" key="1">
    <source>
        <dbReference type="ARBA" id="ARBA00004123"/>
    </source>
</evidence>
<feature type="domain" description="C2H2-type" evidence="9">
    <location>
        <begin position="247"/>
        <end position="277"/>
    </location>
</feature>
<comment type="caution">
    <text evidence="10">The sequence shown here is derived from an EMBL/GenBank/DDBJ whole genome shotgun (WGS) entry which is preliminary data.</text>
</comment>
<dbReference type="SUPFAM" id="SSF57667">
    <property type="entry name" value="beta-beta-alpha zinc fingers"/>
    <property type="match status" value="4"/>
</dbReference>
<dbReference type="GO" id="GO:0006357">
    <property type="term" value="P:regulation of transcription by RNA polymerase II"/>
    <property type="evidence" value="ECO:0007669"/>
    <property type="project" value="TreeGrafter"/>
</dbReference>
<keyword evidence="3 8" id="KW-0863">Zinc-finger</keyword>
<dbReference type="InterPro" id="IPR036236">
    <property type="entry name" value="Znf_C2H2_sf"/>
</dbReference>
<proteinExistence type="predicted"/>
<evidence type="ECO:0000256" key="3">
    <source>
        <dbReference type="ARBA" id="ARBA00022771"/>
    </source>
</evidence>
<dbReference type="GO" id="GO:0080084">
    <property type="term" value="F:5S rDNA binding"/>
    <property type="evidence" value="ECO:0007669"/>
    <property type="project" value="TreeGrafter"/>
</dbReference>
<dbReference type="InterPro" id="IPR013087">
    <property type="entry name" value="Znf_C2H2_type"/>
</dbReference>
<keyword evidence="11" id="KW-1185">Reference proteome</keyword>
<keyword evidence="6" id="KW-0804">Transcription</keyword>
<evidence type="ECO:0000313" key="10">
    <source>
        <dbReference type="EMBL" id="CAA3008155.1"/>
    </source>
</evidence>
<keyword evidence="5" id="KW-0805">Transcription regulation</keyword>
<evidence type="ECO:0000256" key="4">
    <source>
        <dbReference type="ARBA" id="ARBA00022833"/>
    </source>
</evidence>
<keyword evidence="7" id="KW-0539">Nucleus</keyword>
<dbReference type="PROSITE" id="PS50157">
    <property type="entry name" value="ZINC_FINGER_C2H2_2"/>
    <property type="match status" value="5"/>
</dbReference>